<dbReference type="EMBL" id="AHON02000001">
    <property type="protein sequence ID" value="EKO35906.1"/>
    <property type="molecule type" value="Genomic_DNA"/>
</dbReference>
<organism evidence="1 2">
    <name type="scientific">Leptospira santarosai str. MOR084</name>
    <dbReference type="NCBI Taxonomy" id="1049984"/>
    <lineage>
        <taxon>Bacteria</taxon>
        <taxon>Pseudomonadati</taxon>
        <taxon>Spirochaetota</taxon>
        <taxon>Spirochaetia</taxon>
        <taxon>Leptospirales</taxon>
        <taxon>Leptospiraceae</taxon>
        <taxon>Leptospira</taxon>
    </lineage>
</organism>
<keyword evidence="2" id="KW-1185">Reference proteome</keyword>
<protein>
    <submittedName>
        <fullName evidence="1">Uncharacterized protein</fullName>
    </submittedName>
</protein>
<accession>A0A0E2BKN9</accession>
<comment type="caution">
    <text evidence="1">The sequence shown here is derived from an EMBL/GenBank/DDBJ whole genome shotgun (WGS) entry which is preliminary data.</text>
</comment>
<reference evidence="1" key="1">
    <citation type="submission" date="2012-10" db="EMBL/GenBank/DDBJ databases">
        <authorList>
            <person name="Harkins D.M."/>
            <person name="Durkin A.S."/>
            <person name="Brinkac L.M."/>
            <person name="Haft D.H."/>
            <person name="Selengut J.D."/>
            <person name="Sanka R."/>
            <person name="DePew J."/>
            <person name="Purushe J."/>
            <person name="Matthias M.A."/>
            <person name="Vinetz J.M."/>
            <person name="Sutton G.G."/>
            <person name="Nierman W.C."/>
            <person name="Fouts D.E."/>
        </authorList>
    </citation>
    <scope>NUCLEOTIDE SEQUENCE [LARGE SCALE GENOMIC DNA]</scope>
    <source>
        <strain evidence="1">MOR084</strain>
    </source>
</reference>
<proteinExistence type="predicted"/>
<dbReference type="RefSeq" id="WP_004484216.1">
    <property type="nucleotide sequence ID" value="NZ_AHON02000001.1"/>
</dbReference>
<evidence type="ECO:0000313" key="2">
    <source>
        <dbReference type="Proteomes" id="UP000006329"/>
    </source>
</evidence>
<dbReference type="Proteomes" id="UP000006329">
    <property type="component" value="Unassembled WGS sequence"/>
</dbReference>
<sequence length="63" mass="7847">MDVSFEEELNQTEMSFRNYILILDFLIRETRMELSENRSKREIWQEHHQKWKQNSKIFKNASL</sequence>
<evidence type="ECO:0000313" key="1">
    <source>
        <dbReference type="EMBL" id="EKO35906.1"/>
    </source>
</evidence>
<name>A0A0E2BKN9_9LEPT</name>
<dbReference type="AlphaFoldDB" id="A0A0E2BKN9"/>
<gene>
    <name evidence="1" type="ORF">LEP1GSC179_0209</name>
</gene>